<comment type="function">
    <text evidence="3 5">Mediates inactivation of the TORC1 complex in response to amino acid starvation. Required for meiotic nuclear division.</text>
</comment>
<feature type="compositionally biased region" description="Basic and acidic residues" evidence="6">
    <location>
        <begin position="619"/>
        <end position="633"/>
    </location>
</feature>
<dbReference type="PANTHER" id="PTHR13153:SF5">
    <property type="entry name" value="GATOR COMPLEX PROTEIN NPRL3"/>
    <property type="match status" value="1"/>
</dbReference>
<dbReference type="STRING" id="1081102.A0A167M008"/>
<feature type="region of interest" description="Disordered" evidence="6">
    <location>
        <begin position="535"/>
        <end position="650"/>
    </location>
</feature>
<keyword evidence="9" id="KW-1185">Reference proteome</keyword>
<feature type="compositionally biased region" description="Acidic residues" evidence="6">
    <location>
        <begin position="569"/>
        <end position="587"/>
    </location>
</feature>
<feature type="domain" description="GATOR1 complex protein NPRL3 C-terminal HTH" evidence="7">
    <location>
        <begin position="723"/>
        <end position="767"/>
    </location>
</feature>
<protein>
    <recommendedName>
        <fullName evidence="2 5">Nitrogen permease regulator 3</fullName>
    </recommendedName>
    <alternativeName>
        <fullName evidence="4 5">Required for meiotic nuclear division protein 11</fullName>
    </alternativeName>
</protein>
<accession>A0A167M008</accession>
<dbReference type="GO" id="GO:0010508">
    <property type="term" value="P:positive regulation of autophagy"/>
    <property type="evidence" value="ECO:0007669"/>
    <property type="project" value="TreeGrafter"/>
</dbReference>
<comment type="caution">
    <text evidence="8">The sequence shown here is derived from an EMBL/GenBank/DDBJ whole genome shotgun (WGS) entry which is preliminary data.</text>
</comment>
<evidence type="ECO:0000313" key="8">
    <source>
        <dbReference type="EMBL" id="OAA53747.1"/>
    </source>
</evidence>
<comment type="subcellular location">
    <subcellularLocation>
        <location evidence="5">Vacuole membrane</location>
        <topology evidence="5">Peripheral membrane protein</topology>
    </subcellularLocation>
</comment>
<dbReference type="Pfam" id="PF24064">
    <property type="entry name" value="HTH_NPRL3"/>
    <property type="match status" value="1"/>
</dbReference>
<dbReference type="PANTHER" id="PTHR13153">
    <property type="entry name" value="CGTHBA PROTEIN -14 GENE PROTEIN"/>
    <property type="match status" value="1"/>
</dbReference>
<evidence type="ECO:0000313" key="9">
    <source>
        <dbReference type="Proteomes" id="UP000076874"/>
    </source>
</evidence>
<dbReference type="OrthoDB" id="18648at2759"/>
<evidence type="ECO:0000256" key="2">
    <source>
        <dbReference type="ARBA" id="ARBA00017880"/>
    </source>
</evidence>
<dbReference type="InterPro" id="IPR005365">
    <property type="entry name" value="Npr3"/>
</dbReference>
<proteinExistence type="inferred from homology"/>
<feature type="compositionally biased region" description="Basic and acidic residues" evidence="6">
    <location>
        <begin position="171"/>
        <end position="189"/>
    </location>
</feature>
<dbReference type="GO" id="GO:0005774">
    <property type="term" value="C:vacuolar membrane"/>
    <property type="evidence" value="ECO:0007669"/>
    <property type="project" value="UniProtKB-SubCell"/>
</dbReference>
<keyword evidence="5" id="KW-0732">Signal</keyword>
<dbReference type="GO" id="GO:0034198">
    <property type="term" value="P:cellular response to amino acid starvation"/>
    <property type="evidence" value="ECO:0007669"/>
    <property type="project" value="TreeGrafter"/>
</dbReference>
<keyword evidence="5" id="KW-0469">Meiosis</keyword>
<dbReference type="InterPro" id="IPR056603">
    <property type="entry name" value="HTH_NPRL3"/>
</dbReference>
<name>A0A167M008_9HYPO</name>
<dbReference type="AlphaFoldDB" id="A0A167M008"/>
<dbReference type="GO" id="GO:0038202">
    <property type="term" value="P:TORC1 signaling"/>
    <property type="evidence" value="ECO:0007669"/>
    <property type="project" value="TreeGrafter"/>
</dbReference>
<feature type="region of interest" description="Disordered" evidence="6">
    <location>
        <begin position="685"/>
        <end position="716"/>
    </location>
</feature>
<dbReference type="Proteomes" id="UP000076874">
    <property type="component" value="Unassembled WGS sequence"/>
</dbReference>
<feature type="region of interest" description="Disordered" evidence="6">
    <location>
        <begin position="151"/>
        <end position="189"/>
    </location>
</feature>
<evidence type="ECO:0000256" key="5">
    <source>
        <dbReference type="RuleBase" id="RU368069"/>
    </source>
</evidence>
<comment type="similarity">
    <text evidence="1 5">Belongs to the NPR3 family.</text>
</comment>
<evidence type="ECO:0000256" key="3">
    <source>
        <dbReference type="ARBA" id="ARBA00025376"/>
    </source>
</evidence>
<sequence>MTLPLVLPNPSNFLGVALVVNRNRDGPRFVYHYPSRIFPPQGSQQQEFNVDRLDDDDGFSGNAGTAFTLGGSRDYMPNPGELARWNRDDHLVADNGTHFVPWEYVAGLPTKALEGILTPPRAFHRKRFQISLGPVFYVSYPIHVPTSGFWSSEKNQKRNARNSRPMAGRGHASEDKPPRNNNEAGDKEDKVSSMTMFNLVFILSPKRHEAKELLDVMYTHVIREVNKVYKYCQESSDFVWQECKKIIQLKDEAREKKMKMSVLWENILATSSLAASMRDVYEAICRNKIAVLELSLGKGSVGHSVQIPMPFYVSDVQPRDVETPRSLWLTTANAVSRYDALGGLAAFDKCFALLLTDDDDTNIIAELQARGDKAAAAMIDLVKASKPTLSFHQIAQLPDTMLTIQQVRAYAQHFIYWRRAMAVPPIHARDVYVLSPNCDVGNLARATVSFTQTFPFAPPLPDLLAGLSAAPRPYKSVCPSKSLRPAYLNILAWLIRGGWVCQLCTFAYVVVWPEIQYEVEYNLEAEDIARTKRKLEQNRNKNSHARLASTSDGDPWQQYVPQQLSEEKTDTDDNDDDDDEDDAEDSESSQVPADSQGGRPTRPSAAERAAEKARRKRIAEKAARALAERETAHARTPAPLRTEHPSVNDAPHLAGMLPHVILDASKPTGRESLYLSAIERHLRARRAVPPPASKKDGDPSTANAAMAPGVRKDHGDKTTAWNDRVAEMWPVFWKYLNGRSALEHIALLEEMKRKDVWNLLSAMSEYLLCVRHW</sequence>
<evidence type="ECO:0000256" key="6">
    <source>
        <dbReference type="SAM" id="MobiDB-lite"/>
    </source>
</evidence>
<evidence type="ECO:0000259" key="7">
    <source>
        <dbReference type="Pfam" id="PF24064"/>
    </source>
</evidence>
<evidence type="ECO:0000256" key="1">
    <source>
        <dbReference type="ARBA" id="ARBA00010546"/>
    </source>
</evidence>
<evidence type="ECO:0000256" key="4">
    <source>
        <dbReference type="ARBA" id="ARBA00030028"/>
    </source>
</evidence>
<dbReference type="GO" id="GO:1904262">
    <property type="term" value="P:negative regulation of TORC1 signaling"/>
    <property type="evidence" value="ECO:0007669"/>
    <property type="project" value="TreeGrafter"/>
</dbReference>
<organism evidence="8 9">
    <name type="scientific">Niveomyces insectorum RCEF 264</name>
    <dbReference type="NCBI Taxonomy" id="1081102"/>
    <lineage>
        <taxon>Eukaryota</taxon>
        <taxon>Fungi</taxon>
        <taxon>Dikarya</taxon>
        <taxon>Ascomycota</taxon>
        <taxon>Pezizomycotina</taxon>
        <taxon>Sordariomycetes</taxon>
        <taxon>Hypocreomycetidae</taxon>
        <taxon>Hypocreales</taxon>
        <taxon>Cordycipitaceae</taxon>
        <taxon>Niveomyces</taxon>
    </lineage>
</organism>
<dbReference type="Pfam" id="PF03666">
    <property type="entry name" value="NPR3"/>
    <property type="match status" value="1"/>
</dbReference>
<reference evidence="8 9" key="1">
    <citation type="journal article" date="2016" name="Genome Biol. Evol.">
        <title>Divergent and convergent evolution of fungal pathogenicity.</title>
        <authorList>
            <person name="Shang Y."/>
            <person name="Xiao G."/>
            <person name="Zheng P."/>
            <person name="Cen K."/>
            <person name="Zhan S."/>
            <person name="Wang C."/>
        </authorList>
    </citation>
    <scope>NUCLEOTIDE SEQUENCE [LARGE SCALE GENOMIC DNA]</scope>
    <source>
        <strain evidence="8 9">RCEF 264</strain>
    </source>
</reference>
<gene>
    <name evidence="8" type="ORF">SPI_09192</name>
</gene>
<dbReference type="EMBL" id="AZHD01000027">
    <property type="protein sequence ID" value="OAA53747.1"/>
    <property type="molecule type" value="Genomic_DNA"/>
</dbReference>
<dbReference type="GO" id="GO:0051321">
    <property type="term" value="P:meiotic cell cycle"/>
    <property type="evidence" value="ECO:0007669"/>
    <property type="project" value="UniProtKB-UniRule"/>
</dbReference>
<dbReference type="GO" id="GO:1990130">
    <property type="term" value="C:GATOR1 complex"/>
    <property type="evidence" value="ECO:0007669"/>
    <property type="project" value="TreeGrafter"/>
</dbReference>